<protein>
    <submittedName>
        <fullName evidence="1">Uncharacterized protein</fullName>
    </submittedName>
</protein>
<dbReference type="KEGG" id="pcor:KS4_33160"/>
<evidence type="ECO:0000313" key="2">
    <source>
        <dbReference type="Proteomes" id="UP000317369"/>
    </source>
</evidence>
<proteinExistence type="predicted"/>
<gene>
    <name evidence="1" type="ORF">KS4_33160</name>
</gene>
<sequence length="52" mass="5139">MLYAGGFGDKFFGIADGDAVLAADEFGGDGGGEDVPDVGEIVEVVLFGGGEV</sequence>
<organism evidence="1 2">
    <name type="scientific">Poriferisphaera corsica</name>
    <dbReference type="NCBI Taxonomy" id="2528020"/>
    <lineage>
        <taxon>Bacteria</taxon>
        <taxon>Pseudomonadati</taxon>
        <taxon>Planctomycetota</taxon>
        <taxon>Phycisphaerae</taxon>
        <taxon>Phycisphaerales</taxon>
        <taxon>Phycisphaeraceae</taxon>
        <taxon>Poriferisphaera</taxon>
    </lineage>
</organism>
<name>A0A517YYD5_9BACT</name>
<keyword evidence="2" id="KW-1185">Reference proteome</keyword>
<accession>A0A517YYD5</accession>
<dbReference type="AlphaFoldDB" id="A0A517YYD5"/>
<dbReference type="EMBL" id="CP036425">
    <property type="protein sequence ID" value="QDU35235.1"/>
    <property type="molecule type" value="Genomic_DNA"/>
</dbReference>
<evidence type="ECO:0000313" key="1">
    <source>
        <dbReference type="EMBL" id="QDU35235.1"/>
    </source>
</evidence>
<dbReference type="Proteomes" id="UP000317369">
    <property type="component" value="Chromosome"/>
</dbReference>
<reference evidence="1 2" key="1">
    <citation type="submission" date="2019-02" db="EMBL/GenBank/DDBJ databases">
        <title>Deep-cultivation of Planctomycetes and their phenomic and genomic characterization uncovers novel biology.</title>
        <authorList>
            <person name="Wiegand S."/>
            <person name="Jogler M."/>
            <person name="Boedeker C."/>
            <person name="Pinto D."/>
            <person name="Vollmers J."/>
            <person name="Rivas-Marin E."/>
            <person name="Kohn T."/>
            <person name="Peeters S.H."/>
            <person name="Heuer A."/>
            <person name="Rast P."/>
            <person name="Oberbeckmann S."/>
            <person name="Bunk B."/>
            <person name="Jeske O."/>
            <person name="Meyerdierks A."/>
            <person name="Storesund J.E."/>
            <person name="Kallscheuer N."/>
            <person name="Luecker S."/>
            <person name="Lage O.M."/>
            <person name="Pohl T."/>
            <person name="Merkel B.J."/>
            <person name="Hornburger P."/>
            <person name="Mueller R.-W."/>
            <person name="Bruemmer F."/>
            <person name="Labrenz M."/>
            <person name="Spormann A.M."/>
            <person name="Op den Camp H."/>
            <person name="Overmann J."/>
            <person name="Amann R."/>
            <person name="Jetten M.S.M."/>
            <person name="Mascher T."/>
            <person name="Medema M.H."/>
            <person name="Devos D.P."/>
            <person name="Kaster A.-K."/>
            <person name="Ovreas L."/>
            <person name="Rohde M."/>
            <person name="Galperin M.Y."/>
            <person name="Jogler C."/>
        </authorList>
    </citation>
    <scope>NUCLEOTIDE SEQUENCE [LARGE SCALE GENOMIC DNA]</scope>
    <source>
        <strain evidence="1 2">KS4</strain>
    </source>
</reference>